<accession>A0A5C3KFU8</accession>
<keyword evidence="2" id="KW-1185">Reference proteome</keyword>
<dbReference type="EMBL" id="ML210365">
    <property type="protein sequence ID" value="TFK19006.1"/>
    <property type="molecule type" value="Genomic_DNA"/>
</dbReference>
<organism evidence="1 2">
    <name type="scientific">Coprinopsis marcescibilis</name>
    <name type="common">Agaric fungus</name>
    <name type="synonym">Psathyrella marcescibilis</name>
    <dbReference type="NCBI Taxonomy" id="230819"/>
    <lineage>
        <taxon>Eukaryota</taxon>
        <taxon>Fungi</taxon>
        <taxon>Dikarya</taxon>
        <taxon>Basidiomycota</taxon>
        <taxon>Agaricomycotina</taxon>
        <taxon>Agaricomycetes</taxon>
        <taxon>Agaricomycetidae</taxon>
        <taxon>Agaricales</taxon>
        <taxon>Agaricineae</taxon>
        <taxon>Psathyrellaceae</taxon>
        <taxon>Coprinopsis</taxon>
    </lineage>
</organism>
<name>A0A5C3KFU8_COPMA</name>
<sequence length="157" mass="17713">MHHAPETPEILDAIFHHYRSTNYELDPGISDPIWSGEEVKRRADLLNFALTTCTWTSPALSVLWWRLENVIPLFNLVPAFSLSKGVLSHPTLTVRSLRLALKTFGMQRVQGRSPSFVIPEAGRLSTAFLTGIAAATFPSDFEDRHRHRPRAMLVLLP</sequence>
<dbReference type="Proteomes" id="UP000307440">
    <property type="component" value="Unassembled WGS sequence"/>
</dbReference>
<dbReference type="OrthoDB" id="2851041at2759"/>
<gene>
    <name evidence="1" type="ORF">FA15DRAFT_709369</name>
</gene>
<dbReference type="AlphaFoldDB" id="A0A5C3KFU8"/>
<evidence type="ECO:0000313" key="2">
    <source>
        <dbReference type="Proteomes" id="UP000307440"/>
    </source>
</evidence>
<reference evidence="1 2" key="1">
    <citation type="journal article" date="2019" name="Nat. Ecol. Evol.">
        <title>Megaphylogeny resolves global patterns of mushroom evolution.</title>
        <authorList>
            <person name="Varga T."/>
            <person name="Krizsan K."/>
            <person name="Foldi C."/>
            <person name="Dima B."/>
            <person name="Sanchez-Garcia M."/>
            <person name="Sanchez-Ramirez S."/>
            <person name="Szollosi G.J."/>
            <person name="Szarkandi J.G."/>
            <person name="Papp V."/>
            <person name="Albert L."/>
            <person name="Andreopoulos W."/>
            <person name="Angelini C."/>
            <person name="Antonin V."/>
            <person name="Barry K.W."/>
            <person name="Bougher N.L."/>
            <person name="Buchanan P."/>
            <person name="Buyck B."/>
            <person name="Bense V."/>
            <person name="Catcheside P."/>
            <person name="Chovatia M."/>
            <person name="Cooper J."/>
            <person name="Damon W."/>
            <person name="Desjardin D."/>
            <person name="Finy P."/>
            <person name="Geml J."/>
            <person name="Haridas S."/>
            <person name="Hughes K."/>
            <person name="Justo A."/>
            <person name="Karasinski D."/>
            <person name="Kautmanova I."/>
            <person name="Kiss B."/>
            <person name="Kocsube S."/>
            <person name="Kotiranta H."/>
            <person name="LaButti K.M."/>
            <person name="Lechner B.E."/>
            <person name="Liimatainen K."/>
            <person name="Lipzen A."/>
            <person name="Lukacs Z."/>
            <person name="Mihaltcheva S."/>
            <person name="Morgado L.N."/>
            <person name="Niskanen T."/>
            <person name="Noordeloos M.E."/>
            <person name="Ohm R.A."/>
            <person name="Ortiz-Santana B."/>
            <person name="Ovrebo C."/>
            <person name="Racz N."/>
            <person name="Riley R."/>
            <person name="Savchenko A."/>
            <person name="Shiryaev A."/>
            <person name="Soop K."/>
            <person name="Spirin V."/>
            <person name="Szebenyi C."/>
            <person name="Tomsovsky M."/>
            <person name="Tulloss R.E."/>
            <person name="Uehling J."/>
            <person name="Grigoriev I.V."/>
            <person name="Vagvolgyi C."/>
            <person name="Papp T."/>
            <person name="Martin F.M."/>
            <person name="Miettinen O."/>
            <person name="Hibbett D.S."/>
            <person name="Nagy L.G."/>
        </authorList>
    </citation>
    <scope>NUCLEOTIDE SEQUENCE [LARGE SCALE GENOMIC DNA]</scope>
    <source>
        <strain evidence="1 2">CBS 121175</strain>
    </source>
</reference>
<protein>
    <submittedName>
        <fullName evidence="1">Uncharacterized protein</fullName>
    </submittedName>
</protein>
<evidence type="ECO:0000313" key="1">
    <source>
        <dbReference type="EMBL" id="TFK19006.1"/>
    </source>
</evidence>
<proteinExistence type="predicted"/>